<dbReference type="EMBL" id="LN853619">
    <property type="protein sequence ID" value="CRY96288.1"/>
    <property type="molecule type" value="Genomic_DNA"/>
</dbReference>
<proteinExistence type="predicted"/>
<reference evidence="1" key="2">
    <citation type="submission" date="2015-07" db="EMBL/GenBank/DDBJ databases">
        <title>Plasmids, circular viruses and viroids from rat gut.</title>
        <authorList>
            <person name="Jorgensen T.J."/>
            <person name="Hansen M.A."/>
            <person name="Xu Z."/>
            <person name="Tabak M.A."/>
            <person name="Sorensen S.J."/>
            <person name="Hansen L.H."/>
        </authorList>
    </citation>
    <scope>NUCLEOTIDE SEQUENCE</scope>
    <source>
        <strain evidence="1">RGFK1037</strain>
    </source>
</reference>
<name>A0A0H5Q336_9ZZZZ</name>
<evidence type="ECO:0000313" key="1">
    <source>
        <dbReference type="EMBL" id="CRY96288.1"/>
    </source>
</evidence>
<protein>
    <submittedName>
        <fullName evidence="1">Uncharacterized protein</fullName>
    </submittedName>
</protein>
<accession>A0A0H5Q336</accession>
<dbReference type="AlphaFoldDB" id="A0A0H5Q336"/>
<reference evidence="1" key="1">
    <citation type="submission" date="2015-06" db="EMBL/GenBank/DDBJ databases">
        <authorList>
            <person name="Joergensen T."/>
        </authorList>
    </citation>
    <scope>NUCLEOTIDE SEQUENCE</scope>
    <source>
        <strain evidence="1">RGFK1037</strain>
    </source>
</reference>
<organism evidence="1">
    <name type="scientific">uncultured prokaryote</name>
    <dbReference type="NCBI Taxonomy" id="198431"/>
    <lineage>
        <taxon>unclassified sequences</taxon>
        <taxon>environmental samples</taxon>
    </lineage>
</organism>
<sequence>MFLVLRIRIIEIHCQKPVDHSVRITTYRRREMRVELESKSVMSDIVRAVASFGHRPQRQNLYSAEFRFVFRLVKKSIESLGYFLAIVSAPHLITEIAGKLTKPGDLLAVRLVMDTIDKCLGFLLLGTVHLAASRDKFRYRPVSQQHELLYKPIGLLGDLLIYSYRTAFFVHFDVHFRTLETDRTCCKSLFAQFSRKIMHRQYRLLQLTRNDTAFIYAGTHRSFIAQIGFERFIRLSSFRTALRSLRRRIQDRILDRRMNTVRTASKVHVQ</sequence>